<dbReference type="EMBL" id="CM042036">
    <property type="protein sequence ID" value="KAI3745114.1"/>
    <property type="molecule type" value="Genomic_DNA"/>
</dbReference>
<gene>
    <name evidence="1" type="ORF">L1987_58216</name>
</gene>
<organism evidence="1 2">
    <name type="scientific">Smallanthus sonchifolius</name>
    <dbReference type="NCBI Taxonomy" id="185202"/>
    <lineage>
        <taxon>Eukaryota</taxon>
        <taxon>Viridiplantae</taxon>
        <taxon>Streptophyta</taxon>
        <taxon>Embryophyta</taxon>
        <taxon>Tracheophyta</taxon>
        <taxon>Spermatophyta</taxon>
        <taxon>Magnoliopsida</taxon>
        <taxon>eudicotyledons</taxon>
        <taxon>Gunneridae</taxon>
        <taxon>Pentapetalae</taxon>
        <taxon>asterids</taxon>
        <taxon>campanulids</taxon>
        <taxon>Asterales</taxon>
        <taxon>Asteraceae</taxon>
        <taxon>Asteroideae</taxon>
        <taxon>Heliantheae alliance</taxon>
        <taxon>Millerieae</taxon>
        <taxon>Smallanthus</taxon>
    </lineage>
</organism>
<protein>
    <submittedName>
        <fullName evidence="1">Uncharacterized protein</fullName>
    </submittedName>
</protein>
<evidence type="ECO:0000313" key="2">
    <source>
        <dbReference type="Proteomes" id="UP001056120"/>
    </source>
</evidence>
<keyword evidence="2" id="KW-1185">Reference proteome</keyword>
<reference evidence="1 2" key="2">
    <citation type="journal article" date="2022" name="Mol. Ecol. Resour.">
        <title>The genomes of chicory, endive, great burdock and yacon provide insights into Asteraceae paleo-polyploidization history and plant inulin production.</title>
        <authorList>
            <person name="Fan W."/>
            <person name="Wang S."/>
            <person name="Wang H."/>
            <person name="Wang A."/>
            <person name="Jiang F."/>
            <person name="Liu H."/>
            <person name="Zhao H."/>
            <person name="Xu D."/>
            <person name="Zhang Y."/>
        </authorList>
    </citation>
    <scope>NUCLEOTIDE SEQUENCE [LARGE SCALE GENOMIC DNA]</scope>
    <source>
        <strain evidence="2">cv. Yunnan</strain>
        <tissue evidence="1">Leaves</tissue>
    </source>
</reference>
<sequence length="105" mass="11910">MSKEIENEIMADFRQMNLERMTVPFKAQKIRVATWTGVTVDQAGNPRWVIDGDAEGQEKNARLAFVASRTMETGGVFLSDQSACERQFEFTHGLTSFKHRVIISL</sequence>
<evidence type="ECO:0000313" key="1">
    <source>
        <dbReference type="EMBL" id="KAI3745114.1"/>
    </source>
</evidence>
<comment type="caution">
    <text evidence="1">The sequence shown here is derived from an EMBL/GenBank/DDBJ whole genome shotgun (WGS) entry which is preliminary data.</text>
</comment>
<name>A0ACB9DEP5_9ASTR</name>
<proteinExistence type="predicted"/>
<dbReference type="Proteomes" id="UP001056120">
    <property type="component" value="Linkage Group LG19"/>
</dbReference>
<reference evidence="2" key="1">
    <citation type="journal article" date="2022" name="Mol. Ecol. Resour.">
        <title>The genomes of chicory, endive, great burdock and yacon provide insights into Asteraceae palaeo-polyploidization history and plant inulin production.</title>
        <authorList>
            <person name="Fan W."/>
            <person name="Wang S."/>
            <person name="Wang H."/>
            <person name="Wang A."/>
            <person name="Jiang F."/>
            <person name="Liu H."/>
            <person name="Zhao H."/>
            <person name="Xu D."/>
            <person name="Zhang Y."/>
        </authorList>
    </citation>
    <scope>NUCLEOTIDE SEQUENCE [LARGE SCALE GENOMIC DNA]</scope>
    <source>
        <strain evidence="2">cv. Yunnan</strain>
    </source>
</reference>
<accession>A0ACB9DEP5</accession>